<gene>
    <name evidence="1" type="ORF">A3C72_02470</name>
</gene>
<dbReference type="EMBL" id="MHRK01000027">
    <property type="protein sequence ID" value="OHA23750.1"/>
    <property type="molecule type" value="Genomic_DNA"/>
</dbReference>
<reference evidence="1 2" key="1">
    <citation type="journal article" date="2016" name="Nat. Commun.">
        <title>Thousands of microbial genomes shed light on interconnected biogeochemical processes in an aquifer system.</title>
        <authorList>
            <person name="Anantharaman K."/>
            <person name="Brown C.T."/>
            <person name="Hug L.A."/>
            <person name="Sharon I."/>
            <person name="Castelle C.J."/>
            <person name="Probst A.J."/>
            <person name="Thomas B.C."/>
            <person name="Singh A."/>
            <person name="Wilkins M.J."/>
            <person name="Karaoz U."/>
            <person name="Brodie E.L."/>
            <person name="Williams K.H."/>
            <person name="Hubbard S.S."/>
            <person name="Banfield J.F."/>
        </authorList>
    </citation>
    <scope>NUCLEOTIDE SEQUENCE [LARGE SCALE GENOMIC DNA]</scope>
</reference>
<organism evidence="1 2">
    <name type="scientific">Candidatus Taylorbacteria bacterium RIFCSPHIGHO2_02_FULL_43_32b</name>
    <dbReference type="NCBI Taxonomy" id="1802306"/>
    <lineage>
        <taxon>Bacteria</taxon>
        <taxon>Candidatus Tayloriibacteriota</taxon>
    </lineage>
</organism>
<dbReference type="AlphaFoldDB" id="A0A1G2MIJ7"/>
<comment type="caution">
    <text evidence="1">The sequence shown here is derived from an EMBL/GenBank/DDBJ whole genome shotgun (WGS) entry which is preliminary data.</text>
</comment>
<evidence type="ECO:0000313" key="2">
    <source>
        <dbReference type="Proteomes" id="UP000177130"/>
    </source>
</evidence>
<sequence>MNRENLNDGLPWQIVEKAITFEKLWLIDRMDFSQDYNFDRPQQESFSAHPLSDIEMLRQLAISIVRGNIHAKEIISERKNGLWADVDFTVSQHNDERHGNKSLKS</sequence>
<evidence type="ECO:0000313" key="1">
    <source>
        <dbReference type="EMBL" id="OHA23750.1"/>
    </source>
</evidence>
<dbReference type="STRING" id="1802306.A3C72_02470"/>
<protein>
    <submittedName>
        <fullName evidence="1">Uncharacterized protein</fullName>
    </submittedName>
</protein>
<name>A0A1G2MIJ7_9BACT</name>
<accession>A0A1G2MIJ7</accession>
<proteinExistence type="predicted"/>
<dbReference type="Proteomes" id="UP000177130">
    <property type="component" value="Unassembled WGS sequence"/>
</dbReference>